<gene>
    <name evidence="1" type="ORF">GRAN_1482</name>
</gene>
<accession>A0A4Q0T5F8</accession>
<proteinExistence type="predicted"/>
<protein>
    <submittedName>
        <fullName evidence="1">Uncharacterized protein</fullName>
    </submittedName>
</protein>
<dbReference type="EMBL" id="RDSM01000001">
    <property type="protein sequence ID" value="RXH58172.1"/>
    <property type="molecule type" value="Genomic_DNA"/>
</dbReference>
<sequence>MLSCLRSLGVSDKAIAQFEAAVLQPHSALRFVGFADQEHIAFDRLQDDGFDIFID</sequence>
<evidence type="ECO:0000313" key="2">
    <source>
        <dbReference type="Proteomes" id="UP000289437"/>
    </source>
</evidence>
<dbReference type="Proteomes" id="UP000289437">
    <property type="component" value="Unassembled WGS sequence"/>
</dbReference>
<dbReference type="AlphaFoldDB" id="A0A4Q0T5F8"/>
<organism evidence="1 2">
    <name type="scientific">Granulicella sibirica</name>
    <dbReference type="NCBI Taxonomy" id="2479048"/>
    <lineage>
        <taxon>Bacteria</taxon>
        <taxon>Pseudomonadati</taxon>
        <taxon>Acidobacteriota</taxon>
        <taxon>Terriglobia</taxon>
        <taxon>Terriglobales</taxon>
        <taxon>Acidobacteriaceae</taxon>
        <taxon>Granulicella</taxon>
    </lineage>
</organism>
<evidence type="ECO:0000313" key="1">
    <source>
        <dbReference type="EMBL" id="RXH58172.1"/>
    </source>
</evidence>
<reference evidence="2" key="2">
    <citation type="submission" date="2019-02" db="EMBL/GenBank/DDBJ databases">
        <title>Granulicella sibirica sp. nov., a psychrotolerant acidobacterium isolated from an organic soil layer in forested tundra, West Siberia.</title>
        <authorList>
            <person name="Oshkin I.Y."/>
            <person name="Kulichevskaya I.S."/>
            <person name="Rijpstra W.I.C."/>
            <person name="Sinninghe Damste J.S."/>
            <person name="Rakitin A.L."/>
            <person name="Ravin N.V."/>
            <person name="Dedysh S.N."/>
        </authorList>
    </citation>
    <scope>NUCLEOTIDE SEQUENCE [LARGE SCALE GENOMIC DNA]</scope>
    <source>
        <strain evidence="2">AF10</strain>
    </source>
</reference>
<reference evidence="1 2" key="1">
    <citation type="submission" date="2018-11" db="EMBL/GenBank/DDBJ databases">
        <authorList>
            <person name="Mardanov A.V."/>
            <person name="Ravin N.V."/>
            <person name="Dedysh S.N."/>
        </authorList>
    </citation>
    <scope>NUCLEOTIDE SEQUENCE [LARGE SCALE GENOMIC DNA]</scope>
    <source>
        <strain evidence="1 2">AF10</strain>
    </source>
</reference>
<keyword evidence="2" id="KW-1185">Reference proteome</keyword>
<name>A0A4Q0T5F8_9BACT</name>
<comment type="caution">
    <text evidence="1">The sequence shown here is derived from an EMBL/GenBank/DDBJ whole genome shotgun (WGS) entry which is preliminary data.</text>
</comment>